<dbReference type="GO" id="GO:0016020">
    <property type="term" value="C:membrane"/>
    <property type="evidence" value="ECO:0007669"/>
    <property type="project" value="InterPro"/>
</dbReference>
<dbReference type="OrthoDB" id="9760358at2"/>
<organism evidence="2 3">
    <name type="scientific">Brumimicrobium salinarum</name>
    <dbReference type="NCBI Taxonomy" id="2058658"/>
    <lineage>
        <taxon>Bacteria</taxon>
        <taxon>Pseudomonadati</taxon>
        <taxon>Bacteroidota</taxon>
        <taxon>Flavobacteriia</taxon>
        <taxon>Flavobacteriales</taxon>
        <taxon>Crocinitomicaceae</taxon>
        <taxon>Brumimicrobium</taxon>
    </lineage>
</organism>
<protein>
    <recommendedName>
        <fullName evidence="1">Peptidase C39 domain-containing protein</fullName>
    </recommendedName>
</protein>
<dbReference type="InterPro" id="IPR005074">
    <property type="entry name" value="Peptidase_C39"/>
</dbReference>
<proteinExistence type="predicted"/>
<dbReference type="RefSeq" id="WP_101335221.1">
    <property type="nucleotide sequence ID" value="NZ_PJNI01000014.1"/>
</dbReference>
<dbReference type="GO" id="GO:0005524">
    <property type="term" value="F:ATP binding"/>
    <property type="evidence" value="ECO:0007669"/>
    <property type="project" value="InterPro"/>
</dbReference>
<gene>
    <name evidence="2" type="ORF">CW751_11715</name>
</gene>
<sequence length="46" mass="5187">MGGFKFYKQPDAMDCGPTCLRMIAKHYGRTISLQKLRAISDHEEAA</sequence>
<dbReference type="AlphaFoldDB" id="A0A2I0R0E1"/>
<evidence type="ECO:0000259" key="1">
    <source>
        <dbReference type="Pfam" id="PF03412"/>
    </source>
</evidence>
<dbReference type="EMBL" id="PJNI01000014">
    <property type="protein sequence ID" value="PKR80029.1"/>
    <property type="molecule type" value="Genomic_DNA"/>
</dbReference>
<dbReference type="Gene3D" id="3.90.70.10">
    <property type="entry name" value="Cysteine proteinases"/>
    <property type="match status" value="1"/>
</dbReference>
<dbReference type="GO" id="GO:0006508">
    <property type="term" value="P:proteolysis"/>
    <property type="evidence" value="ECO:0007669"/>
    <property type="project" value="InterPro"/>
</dbReference>
<reference evidence="2 3" key="1">
    <citation type="submission" date="2017-12" db="EMBL/GenBank/DDBJ databases">
        <title>The draft genome sequence of Brumimicrobium saltpan LHR20.</title>
        <authorList>
            <person name="Do Z.-J."/>
            <person name="Luo H.-R."/>
        </authorList>
    </citation>
    <scope>NUCLEOTIDE SEQUENCE [LARGE SCALE GENOMIC DNA]</scope>
    <source>
        <strain evidence="2 3">LHR20</strain>
    </source>
</reference>
<accession>A0A2I0R0E1</accession>
<dbReference type="Proteomes" id="UP000236654">
    <property type="component" value="Unassembled WGS sequence"/>
</dbReference>
<name>A0A2I0R0E1_9FLAO</name>
<evidence type="ECO:0000313" key="2">
    <source>
        <dbReference type="EMBL" id="PKR80029.1"/>
    </source>
</evidence>
<comment type="caution">
    <text evidence="2">The sequence shown here is derived from an EMBL/GenBank/DDBJ whole genome shotgun (WGS) entry which is preliminary data.</text>
</comment>
<keyword evidence="3" id="KW-1185">Reference proteome</keyword>
<dbReference type="Pfam" id="PF03412">
    <property type="entry name" value="Peptidase_C39"/>
    <property type="match status" value="1"/>
</dbReference>
<feature type="domain" description="Peptidase C39" evidence="1">
    <location>
        <begin position="4"/>
        <end position="42"/>
    </location>
</feature>
<evidence type="ECO:0000313" key="3">
    <source>
        <dbReference type="Proteomes" id="UP000236654"/>
    </source>
</evidence>
<dbReference type="GO" id="GO:0008233">
    <property type="term" value="F:peptidase activity"/>
    <property type="evidence" value="ECO:0007669"/>
    <property type="project" value="InterPro"/>
</dbReference>